<keyword evidence="5" id="KW-0436">Ligase</keyword>
<dbReference type="GO" id="GO:0016405">
    <property type="term" value="F:CoA-ligase activity"/>
    <property type="evidence" value="ECO:0007669"/>
    <property type="project" value="TreeGrafter"/>
</dbReference>
<accession>A0A0B2UV89</accession>
<dbReference type="InterPro" id="IPR025110">
    <property type="entry name" value="AMP-bd_C"/>
</dbReference>
<dbReference type="Pfam" id="PF13193">
    <property type="entry name" value="AMP-binding_C"/>
    <property type="match status" value="1"/>
</dbReference>
<dbReference type="AlphaFoldDB" id="A0A0B2UV89"/>
<dbReference type="Gene3D" id="3.40.50.12780">
    <property type="entry name" value="N-terminal domain of ligase-like"/>
    <property type="match status" value="1"/>
</dbReference>
<dbReference type="InterPro" id="IPR045851">
    <property type="entry name" value="AMP-bd_C_sf"/>
</dbReference>
<keyword evidence="6" id="KW-1185">Reference proteome</keyword>
<comment type="caution">
    <text evidence="5">The sequence shown here is derived from an EMBL/GenBank/DDBJ whole genome shotgun (WGS) entry which is preliminary data.</text>
</comment>
<reference evidence="5 6" key="1">
    <citation type="submission" date="2014-11" db="EMBL/GenBank/DDBJ databases">
        <title>Genetic blueprint of the zoonotic pathogen Toxocara canis.</title>
        <authorList>
            <person name="Zhu X.-Q."/>
            <person name="Korhonen P.K."/>
            <person name="Cai H."/>
            <person name="Young N.D."/>
            <person name="Nejsum P."/>
            <person name="von Samson-Himmelstjerna G."/>
            <person name="Boag P.R."/>
            <person name="Tan P."/>
            <person name="Li Q."/>
            <person name="Min J."/>
            <person name="Yang Y."/>
            <person name="Wang X."/>
            <person name="Fang X."/>
            <person name="Hall R.S."/>
            <person name="Hofmann A."/>
            <person name="Sternberg P.W."/>
            <person name="Jex A.R."/>
            <person name="Gasser R.B."/>
        </authorList>
    </citation>
    <scope>NUCLEOTIDE SEQUENCE [LARGE SCALE GENOMIC DNA]</scope>
    <source>
        <strain evidence="5">PN_DK_2014</strain>
    </source>
</reference>
<dbReference type="OMA" id="ICVRAPH"/>
<dbReference type="GO" id="GO:0005777">
    <property type="term" value="C:peroxisome"/>
    <property type="evidence" value="ECO:0007669"/>
    <property type="project" value="UniProtKB-SubCell"/>
</dbReference>
<keyword evidence="2" id="KW-0576">Peroxisome</keyword>
<comment type="subcellular location">
    <subcellularLocation>
        <location evidence="1">Peroxisome</location>
    </subcellularLocation>
</comment>
<dbReference type="InterPro" id="IPR042099">
    <property type="entry name" value="ANL_N_sf"/>
</dbReference>
<dbReference type="OrthoDB" id="10253869at2759"/>
<name>A0A0B2UV89_TOXCA</name>
<dbReference type="SUPFAM" id="SSF56801">
    <property type="entry name" value="Acetyl-CoA synthetase-like"/>
    <property type="match status" value="1"/>
</dbReference>
<feature type="domain" description="AMP-dependent synthetase/ligase" evidence="3">
    <location>
        <begin position="24"/>
        <end position="389"/>
    </location>
</feature>
<dbReference type="InterPro" id="IPR000873">
    <property type="entry name" value="AMP-dep_synth/lig_dom"/>
</dbReference>
<evidence type="ECO:0000259" key="3">
    <source>
        <dbReference type="Pfam" id="PF00501"/>
    </source>
</evidence>
<evidence type="ECO:0000313" key="6">
    <source>
        <dbReference type="Proteomes" id="UP000031036"/>
    </source>
</evidence>
<evidence type="ECO:0000259" key="4">
    <source>
        <dbReference type="Pfam" id="PF13193"/>
    </source>
</evidence>
<dbReference type="Proteomes" id="UP000031036">
    <property type="component" value="Unassembled WGS sequence"/>
</dbReference>
<organism evidence="5 6">
    <name type="scientific">Toxocara canis</name>
    <name type="common">Canine roundworm</name>
    <dbReference type="NCBI Taxonomy" id="6265"/>
    <lineage>
        <taxon>Eukaryota</taxon>
        <taxon>Metazoa</taxon>
        <taxon>Ecdysozoa</taxon>
        <taxon>Nematoda</taxon>
        <taxon>Chromadorea</taxon>
        <taxon>Rhabditida</taxon>
        <taxon>Spirurina</taxon>
        <taxon>Ascaridomorpha</taxon>
        <taxon>Ascaridoidea</taxon>
        <taxon>Toxocaridae</taxon>
        <taxon>Toxocara</taxon>
    </lineage>
</organism>
<dbReference type="EMBL" id="JPKZ01003222">
    <property type="protein sequence ID" value="KHN72725.1"/>
    <property type="molecule type" value="Genomic_DNA"/>
</dbReference>
<proteinExistence type="predicted"/>
<dbReference type="PANTHER" id="PTHR24096:SF381">
    <property type="entry name" value="4-COUMARATE--COA LIGASE 1-LIKE"/>
    <property type="match status" value="1"/>
</dbReference>
<feature type="domain" description="AMP-binding enzyme C-terminal" evidence="4">
    <location>
        <begin position="440"/>
        <end position="514"/>
    </location>
</feature>
<sequence length="529" mass="58231">MPIKSYLADVEVPHVPFHDFIISNVEKYGTNTALINHDTNEAFTFADIISKTKYIANSLVSLGIEKGEAVILCVPNSPDFVWLFLGISMAGGIVSPLHPTFSRDEMRLQISDSAARFAFAVPSALSNLSAVFCELDFVHRIICVGSRKESDGYPIISDLALTSATCSNCFPETYPDDDIVFLPYSSGTSGPRKGVAITHYALNAMLTIFNNSNAYEVTSRGECTIARMCFHDAFGRDALFSSLLNGTTTVTTNGSDEIFAECLQKYKVRIIFVNPLILRKLCSVEITTNYPLSYLKTVVIGTAAPDGEMMRAAYKCLPSVRHYSSVYGMTEVGSVCRSTKSSSFNIHSCGSLCANLSMKVVDLLTAKEMGPNERGLILISGPSINSPYWNNEKATMEDFKYSGWRNTGDIGYYDRYGNVFLVDRVKQMIKVHGCQVTPQELESILISHPCVAEAAVVPVKVASEDEMPLAFVVLRPRTSASPDEIMNYVNGRVSPYKRLAKVVIALTIPRSPSGRILRRMLREAACLYV</sequence>
<dbReference type="Pfam" id="PF00501">
    <property type="entry name" value="AMP-binding"/>
    <property type="match status" value="1"/>
</dbReference>
<evidence type="ECO:0000256" key="2">
    <source>
        <dbReference type="ARBA" id="ARBA00023140"/>
    </source>
</evidence>
<gene>
    <name evidence="5" type="primary">4CL1</name>
    <name evidence="5" type="ORF">Tcan_07532</name>
</gene>
<evidence type="ECO:0000256" key="1">
    <source>
        <dbReference type="ARBA" id="ARBA00004275"/>
    </source>
</evidence>
<protein>
    <submittedName>
        <fullName evidence="5">4-coumarate--CoA ligase 1</fullName>
    </submittedName>
</protein>
<evidence type="ECO:0000313" key="5">
    <source>
        <dbReference type="EMBL" id="KHN72725.1"/>
    </source>
</evidence>
<dbReference type="STRING" id="6265.A0A0B2UV89"/>
<dbReference type="Gene3D" id="3.30.300.30">
    <property type="match status" value="1"/>
</dbReference>
<dbReference type="PANTHER" id="PTHR24096">
    <property type="entry name" value="LONG-CHAIN-FATTY-ACID--COA LIGASE"/>
    <property type="match status" value="1"/>
</dbReference>